<name>A0ABY8EMB4_MALFU</name>
<dbReference type="SUPFAM" id="SSF52151">
    <property type="entry name" value="FabD/lysophospholipase-like"/>
    <property type="match status" value="1"/>
</dbReference>
<keyword evidence="2 7" id="KW-0808">Transferase</keyword>
<dbReference type="InterPro" id="IPR001227">
    <property type="entry name" value="Ac_transferase_dom_sf"/>
</dbReference>
<evidence type="ECO:0000256" key="5">
    <source>
        <dbReference type="SAM" id="MobiDB-lite"/>
    </source>
</evidence>
<dbReference type="EMBL" id="CP046234">
    <property type="protein sequence ID" value="WFD46155.1"/>
    <property type="molecule type" value="Genomic_DNA"/>
</dbReference>
<feature type="domain" description="Malonyl-CoA:ACP transacylase (MAT)" evidence="6">
    <location>
        <begin position="117"/>
        <end position="540"/>
    </location>
</feature>
<comment type="catalytic activity">
    <reaction evidence="4">
        <text>holo-[ACP] + malonyl-CoA = malonyl-[ACP] + CoA</text>
        <dbReference type="Rhea" id="RHEA:41792"/>
        <dbReference type="Rhea" id="RHEA-COMP:9623"/>
        <dbReference type="Rhea" id="RHEA-COMP:9685"/>
        <dbReference type="ChEBI" id="CHEBI:57287"/>
        <dbReference type="ChEBI" id="CHEBI:57384"/>
        <dbReference type="ChEBI" id="CHEBI:64479"/>
        <dbReference type="ChEBI" id="CHEBI:78449"/>
        <dbReference type="EC" id="2.3.1.39"/>
    </reaction>
</comment>
<protein>
    <recommendedName>
        <fullName evidence="1">[acyl-carrier-protein] S-malonyltransferase</fullName>
        <ecNumber evidence="1">2.3.1.39</ecNumber>
    </recommendedName>
</protein>
<evidence type="ECO:0000256" key="3">
    <source>
        <dbReference type="ARBA" id="ARBA00023315"/>
    </source>
</evidence>
<proteinExistence type="predicted"/>
<evidence type="ECO:0000256" key="4">
    <source>
        <dbReference type="ARBA" id="ARBA00048462"/>
    </source>
</evidence>
<accession>A0ABY8EMB4</accession>
<dbReference type="InterPro" id="IPR003965">
    <property type="entry name" value="Fatty_acid_synthase"/>
</dbReference>
<feature type="region of interest" description="Disordered" evidence="5">
    <location>
        <begin position="555"/>
        <end position="579"/>
    </location>
</feature>
<feature type="region of interest" description="Disordered" evidence="5">
    <location>
        <begin position="19"/>
        <end position="67"/>
    </location>
</feature>
<sequence>MSESTVSEAARPVQFVRAHAGKSAVTDNRRRSRAGASKALRAASGISPEGQASTHAEYASPKHPLPELRTFSDPSTSFNASSWVSSGVVPPLAGRSAAGIGEGYHGRPLEPKKTALILPGQGSQYVTMSRDLYEMYPSARRVWEEAEATLTAFIEGRRLDQSLPPNPLRDAFESKLQHLSELEPNKSLKPGWLLDLVFSGNQLELTRSENATPAILACTLAMLAVLREEFGVDFVEQQVSWATGHGSGTYASLVAAGCLQQEDALRALRYRGLEAMNCLVNHPVLFPEGSTPPVNIYETWGFANAGTGKGSELLVSEPSDDLADIAQHDGSSRTWKGTQVSAVVVRPGRLEDALREVEEVQREIRDGEVQGIASDEFVAVANINSRLQIVLSGTRVGVMYACDRLRFKMYGARAVNLPVAGPFHTTMVSEAAKKYRSLVDVMPIGELDPALPVVSSYDGRIFQNIDEVRSDLADALDKPVYWVKAIHTLVEQGVQRFICIGPGRACAHQLSKELACYEKTMADAAGPNAQALIGTLDEPQSEFEVWSVSTTQGVRVPPTHPDGATGQCVGAHGAGPHVE</sequence>
<dbReference type="InterPro" id="IPR014043">
    <property type="entry name" value="Acyl_transferase_dom"/>
</dbReference>
<dbReference type="Gene3D" id="3.40.366.10">
    <property type="entry name" value="Malonyl-Coenzyme A Acyl Carrier Protein, domain 2"/>
    <property type="match status" value="2"/>
</dbReference>
<reference evidence="7 8" key="1">
    <citation type="journal article" date="2020" name="Elife">
        <title>Loss of centromere function drives karyotype evolution in closely related Malassezia species.</title>
        <authorList>
            <person name="Sankaranarayanan S.R."/>
            <person name="Ianiri G."/>
            <person name="Coelho M.A."/>
            <person name="Reza M.H."/>
            <person name="Thimmappa B.C."/>
            <person name="Ganguly P."/>
            <person name="Vadnala R.N."/>
            <person name="Sun S."/>
            <person name="Siddharthan R."/>
            <person name="Tellgren-Roth C."/>
            <person name="Dawson T.L."/>
            <person name="Heitman J."/>
            <person name="Sanyal K."/>
        </authorList>
    </citation>
    <scope>NUCLEOTIDE SEQUENCE [LARGE SCALE GENOMIC DNA]</scope>
    <source>
        <strain evidence="7">CBS14141</strain>
    </source>
</reference>
<dbReference type="Gene3D" id="3.30.70.250">
    <property type="entry name" value="Malonyl-CoA ACP transacylase, ACP-binding"/>
    <property type="match status" value="1"/>
</dbReference>
<dbReference type="EC" id="2.3.1.39" evidence="1"/>
<keyword evidence="8" id="KW-1185">Reference proteome</keyword>
<dbReference type="Pfam" id="PF00698">
    <property type="entry name" value="Acyl_transf_1"/>
    <property type="match status" value="1"/>
</dbReference>
<evidence type="ECO:0000313" key="8">
    <source>
        <dbReference type="Proteomes" id="UP000818624"/>
    </source>
</evidence>
<dbReference type="InterPro" id="IPR050858">
    <property type="entry name" value="Mal-CoA-ACP_Trans/PKS_FabD"/>
</dbReference>
<evidence type="ECO:0000259" key="6">
    <source>
        <dbReference type="SMART" id="SM00827"/>
    </source>
</evidence>
<evidence type="ECO:0000256" key="2">
    <source>
        <dbReference type="ARBA" id="ARBA00022679"/>
    </source>
</evidence>
<dbReference type="PANTHER" id="PTHR42681">
    <property type="entry name" value="MALONYL-COA-ACYL CARRIER PROTEIN TRANSACYLASE, MITOCHONDRIAL"/>
    <property type="match status" value="1"/>
</dbReference>
<organism evidence="7 8">
    <name type="scientific">Malassezia furfur</name>
    <name type="common">Pityriasis versicolor infection agent</name>
    <name type="synonym">Pityrosporum furfur</name>
    <dbReference type="NCBI Taxonomy" id="55194"/>
    <lineage>
        <taxon>Eukaryota</taxon>
        <taxon>Fungi</taxon>
        <taxon>Dikarya</taxon>
        <taxon>Basidiomycota</taxon>
        <taxon>Ustilaginomycotina</taxon>
        <taxon>Malasseziomycetes</taxon>
        <taxon>Malasseziales</taxon>
        <taxon>Malasseziaceae</taxon>
        <taxon>Malassezia</taxon>
    </lineage>
</organism>
<dbReference type="Proteomes" id="UP000818624">
    <property type="component" value="Chromosome 1"/>
</dbReference>
<keyword evidence="3 7" id="KW-0012">Acyltransferase</keyword>
<dbReference type="InterPro" id="IPR016035">
    <property type="entry name" value="Acyl_Trfase/lysoPLipase"/>
</dbReference>
<dbReference type="GO" id="GO:0004314">
    <property type="term" value="F:[acyl-carrier-protein] S-malonyltransferase activity"/>
    <property type="evidence" value="ECO:0007669"/>
    <property type="project" value="UniProtKB-EC"/>
</dbReference>
<evidence type="ECO:0000313" key="7">
    <source>
        <dbReference type="EMBL" id="WFD46155.1"/>
    </source>
</evidence>
<dbReference type="SMART" id="SM00827">
    <property type="entry name" value="PKS_AT"/>
    <property type="match status" value="1"/>
</dbReference>
<gene>
    <name evidence="7" type="primary">MCT1</name>
    <name evidence="7" type="ORF">GLX27_000784</name>
</gene>
<dbReference type="PRINTS" id="PR01483">
    <property type="entry name" value="FASYNTHASE"/>
</dbReference>
<dbReference type="PANTHER" id="PTHR42681:SF1">
    <property type="entry name" value="MALONYL-COA-ACYL CARRIER PROTEIN TRANSACYLASE, MITOCHONDRIAL"/>
    <property type="match status" value="1"/>
</dbReference>
<evidence type="ECO:0000256" key="1">
    <source>
        <dbReference type="ARBA" id="ARBA00013258"/>
    </source>
</evidence>